<keyword evidence="2" id="KW-1185">Reference proteome</keyword>
<evidence type="ECO:0000313" key="1">
    <source>
        <dbReference type="EMBL" id="KDE97064.1"/>
    </source>
</evidence>
<dbReference type="RefSeq" id="WP_036348277.1">
    <property type="nucleotide sequence ID" value="NZ_JALN02000002.1"/>
</dbReference>
<comment type="caution">
    <text evidence="1">The sequence shown here is derived from an EMBL/GenBank/DDBJ whole genome shotgun (WGS) entry which is preliminary data.</text>
</comment>
<dbReference type="AlphaFoldDB" id="A0A064C8U5"/>
<reference evidence="1" key="1">
    <citation type="submission" date="2014-05" db="EMBL/GenBank/DDBJ databases">
        <title>Genome sequence of Mycobacterium aromaticivorans strain JS19b1T (= DSM 45407T).</title>
        <authorList>
            <person name="Kwak Y."/>
            <person name="Park G.-S."/>
            <person name="Li Q.X."/>
            <person name="Lee S.-E."/>
            <person name="Shin J.-H."/>
        </authorList>
    </citation>
    <scope>NUCLEOTIDE SEQUENCE [LARGE SCALE GENOMIC DNA]</scope>
    <source>
        <strain evidence="1">JS19b1</strain>
    </source>
</reference>
<organism evidence="1 2">
    <name type="scientific">Mycolicibacterium aromaticivorans JS19b1 = JCM 16368</name>
    <dbReference type="NCBI Taxonomy" id="1440774"/>
    <lineage>
        <taxon>Bacteria</taxon>
        <taxon>Bacillati</taxon>
        <taxon>Actinomycetota</taxon>
        <taxon>Actinomycetes</taxon>
        <taxon>Mycobacteriales</taxon>
        <taxon>Mycobacteriaceae</taxon>
        <taxon>Mycolicibacterium</taxon>
    </lineage>
</organism>
<sequence length="78" mass="8453">MGVLSSIGDDGYLLTSEDVPRELAGLWAPASDAVARPVHLGTVDAQHTDTQPAMGVIDDIDGVTIHHAQYPWLWWCRG</sequence>
<protein>
    <submittedName>
        <fullName evidence="1">Uncharacterized protein</fullName>
    </submittedName>
</protein>
<evidence type="ECO:0000313" key="2">
    <source>
        <dbReference type="Proteomes" id="UP000022835"/>
    </source>
</evidence>
<dbReference type="EMBL" id="JALN02000002">
    <property type="protein sequence ID" value="KDE97064.1"/>
    <property type="molecule type" value="Genomic_DNA"/>
</dbReference>
<dbReference type="Proteomes" id="UP000022835">
    <property type="component" value="Unassembled WGS sequence"/>
</dbReference>
<proteinExistence type="predicted"/>
<gene>
    <name evidence="1" type="ORF">Y900_027640</name>
</gene>
<name>A0A064C8U5_9MYCO</name>
<accession>A0A064C8U5</accession>